<feature type="region of interest" description="Disordered" evidence="1">
    <location>
        <begin position="644"/>
        <end position="667"/>
    </location>
</feature>
<keyword evidence="5" id="KW-1185">Reference proteome</keyword>
<gene>
    <name evidence="4" type="ORF">KBB96_07565</name>
</gene>
<feature type="chain" id="PRO_5037146225" evidence="3">
    <location>
        <begin position="28"/>
        <end position="1256"/>
    </location>
</feature>
<proteinExistence type="predicted"/>
<evidence type="ECO:0000256" key="3">
    <source>
        <dbReference type="SAM" id="SignalP"/>
    </source>
</evidence>
<keyword evidence="2" id="KW-1133">Transmembrane helix</keyword>
<feature type="signal peptide" evidence="3">
    <location>
        <begin position="1"/>
        <end position="27"/>
    </location>
</feature>
<keyword evidence="2" id="KW-0472">Membrane</keyword>
<evidence type="ECO:0000256" key="2">
    <source>
        <dbReference type="SAM" id="Phobius"/>
    </source>
</evidence>
<feature type="compositionally biased region" description="Basic and acidic residues" evidence="1">
    <location>
        <begin position="172"/>
        <end position="187"/>
    </location>
</feature>
<organism evidence="4 5">
    <name type="scientific">Luteolibacter ambystomatis</name>
    <dbReference type="NCBI Taxonomy" id="2824561"/>
    <lineage>
        <taxon>Bacteria</taxon>
        <taxon>Pseudomonadati</taxon>
        <taxon>Verrucomicrobiota</taxon>
        <taxon>Verrucomicrobiia</taxon>
        <taxon>Verrucomicrobiales</taxon>
        <taxon>Verrucomicrobiaceae</taxon>
        <taxon>Luteolibacter</taxon>
    </lineage>
</organism>
<feature type="compositionally biased region" description="Low complexity" evidence="1">
    <location>
        <begin position="38"/>
        <end position="64"/>
    </location>
</feature>
<dbReference type="KEGG" id="lamb:KBB96_07565"/>
<evidence type="ECO:0000313" key="4">
    <source>
        <dbReference type="EMBL" id="QUE52741.1"/>
    </source>
</evidence>
<keyword evidence="2" id="KW-0812">Transmembrane</keyword>
<keyword evidence="3" id="KW-0732">Signal</keyword>
<feature type="region of interest" description="Disordered" evidence="1">
    <location>
        <begin position="38"/>
        <end position="91"/>
    </location>
</feature>
<name>A0A975J2C5_9BACT</name>
<dbReference type="RefSeq" id="WP_211634024.1">
    <property type="nucleotide sequence ID" value="NZ_CP073100.1"/>
</dbReference>
<feature type="transmembrane region" description="Helical" evidence="2">
    <location>
        <begin position="1147"/>
        <end position="1168"/>
    </location>
</feature>
<sequence length="1256" mass="137924">MKPSSRNPLFPGSVPLSLVLAASAASAQVVQIVPLQPAAQAQPAQPVNPQQPAQPAGEAAAGPAKEGEKKEADPTKELAKELKSMRFDRSGEALLAATKSQKKDTPPTPAETFGMAVMFGDWTEVGKTLATLPPQDASAIYGKLLDSLGDQSISVGAVLKTPENSSDEDEDPRERMQRQMKEREELKKKPAPILSEDFYAIVNANPADLKEENIPALTKLVKTALGEGGRATLVTRMEKGWKGLGGTTSEGRKLATRLLSSLGWIRDAGPFLPLKKEDWDDAETSQLIFAMEYFTRTGVEEKDERQLQQAADLAARVMKTARFGNYTRPQFRPAMERLVQLLPALDPAQAQKLIREQLFNQTATLSELIGIIGELGQNASKGTDVQARASSLGTQHLILEALAGKEGALPSNTAVLVMNWLNEAEACYRAGGVVTTEMSQAERMMLRRYGYGNNQEKAPTLSTEQVLSTAPPKALIARLNPGLAQRVELTLVKVGVLLPDEADLSLLKDYVKKYPGLEREVCQDVLAGWVSKRTKPAESEQVKQMRAYGYYIPPQMQQQGSGIPLTRLRQNQNIQHFKALLGDLRSISPEPLDPKLIVQAFMTLHSGAEVYRMEDIEAIFGPPEKMVQKELLDLLGGMRGRLNQEWRDPKTQQQAGTNRTEQEAKDEVSRGYRTALELAKRGIRPESEDWSAFITRGQLFYDASQYELQRQVKLTDYVNLRDESFASFRKATELYAAKIPTLPSGQWTIEPYQAWFFVMLGASDLAQLTTNTARVDPGLKSIGDAMRALPGDAGPRHLEIFAKMLGEVFPRVPANMRQLFLGSGLGIVGADNPAASAATKSLDYYKELLDEIQLRIKVDGPSRVGHGQPFGAVVSLETTRQLLRESGGFSKYLQNQSDQQRSMFGGGEEGGSKNLRDDFTKNIHAALDETFEVVSITFHDAAVKTIDLPREGWVETPLAYMVLRSKTAAVDRIPSVQLDVDFVDQPGQVVLPVMSQVEPIDSHDADVENRPCGDLALSLTMDEREWKDGKVVVEIQARGQGVIPDLDKLFDTRREGFDLESVDGKLSVSQFVSDGKKRLPQADRNWQLTYRRKADLKGDVTFPFPALKSGVKPASIDYKHYQDADLVEIDAAKATAGVKLAGRTGSWLGTSVIVVLLVAAIAALIAFLKKRKRQTAEVAKELSAPSNPTPFSTVAFLRRIGLTHGDTMSDGEKVALCEQIAEIESRYFSAKETSAGDLSPVISKWLEVARRSSGVA</sequence>
<feature type="region of interest" description="Disordered" evidence="1">
    <location>
        <begin position="158"/>
        <end position="187"/>
    </location>
</feature>
<reference evidence="4" key="1">
    <citation type="submission" date="2021-04" db="EMBL/GenBank/DDBJ databases">
        <title>Luteolibacter sp. 32A isolated from the skin of an Anderson's salamander (Ambystoma andersonii).</title>
        <authorList>
            <person name="Spergser J."/>
            <person name="Busse H.-J."/>
        </authorList>
    </citation>
    <scope>NUCLEOTIDE SEQUENCE</scope>
    <source>
        <strain evidence="4">32A</strain>
    </source>
</reference>
<feature type="compositionally biased region" description="Basic and acidic residues" evidence="1">
    <location>
        <begin position="65"/>
        <end position="91"/>
    </location>
</feature>
<accession>A0A975J2C5</accession>
<evidence type="ECO:0000256" key="1">
    <source>
        <dbReference type="SAM" id="MobiDB-lite"/>
    </source>
</evidence>
<protein>
    <submittedName>
        <fullName evidence="4">Uncharacterized protein</fullName>
    </submittedName>
</protein>
<evidence type="ECO:0000313" key="5">
    <source>
        <dbReference type="Proteomes" id="UP000676169"/>
    </source>
</evidence>
<dbReference type="EMBL" id="CP073100">
    <property type="protein sequence ID" value="QUE52741.1"/>
    <property type="molecule type" value="Genomic_DNA"/>
</dbReference>
<dbReference type="AlphaFoldDB" id="A0A975J2C5"/>
<dbReference type="Proteomes" id="UP000676169">
    <property type="component" value="Chromosome"/>
</dbReference>